<dbReference type="SUPFAM" id="SSF53335">
    <property type="entry name" value="S-adenosyl-L-methionine-dependent methyltransferases"/>
    <property type="match status" value="1"/>
</dbReference>
<feature type="compositionally biased region" description="Basic and acidic residues" evidence="2">
    <location>
        <begin position="1"/>
        <end position="13"/>
    </location>
</feature>
<name>A0A927IZX4_9MICO</name>
<sequence length="329" mass="35190">MPRRTDRPRRSPESTEPPTAGRRRASRGAGGVTVRELPTQDVTTTTGTARVERDRDRPESVTLYVNGVPSSHLDLTDPGFLAFEYMQQMAAVIDQLPPGPLRVLHLGAGGCTLARWVEHTRPGSRQVGVDVDEQLLVLVRGWFDLPRSPRLRLRSGEAGEVLGTLAPAAFDVVVRDVFAGDTTPDHLVSQDAGRSVRRVLRPGGTYLVNCADRPPLHRARGEVATLRATVAATETTDGPDVEDPRDAADRVALVAEPAQLKGRRYGNVVLVAVRPGGATGDDAVPDLGAPSLARALRSLPLPARILTGSELSSFVGSTGPFGLPHDADR</sequence>
<protein>
    <submittedName>
        <fullName evidence="3">Fused MFS/spermidine synthase</fullName>
    </submittedName>
</protein>
<dbReference type="CDD" id="cd02440">
    <property type="entry name" value="AdoMet_MTases"/>
    <property type="match status" value="1"/>
</dbReference>
<organism evidence="3 4">
    <name type="scientific">Cellulosimicrobium arenosum</name>
    <dbReference type="NCBI Taxonomy" id="2708133"/>
    <lineage>
        <taxon>Bacteria</taxon>
        <taxon>Bacillati</taxon>
        <taxon>Actinomycetota</taxon>
        <taxon>Actinomycetes</taxon>
        <taxon>Micrococcales</taxon>
        <taxon>Promicromonosporaceae</taxon>
        <taxon>Cellulosimicrobium</taxon>
    </lineage>
</organism>
<reference evidence="3" key="2">
    <citation type="submission" date="2020-09" db="EMBL/GenBank/DDBJ databases">
        <authorList>
            <person name="Yu Y."/>
        </authorList>
    </citation>
    <scope>NUCLEOTIDE SEQUENCE</scope>
    <source>
        <strain evidence="3">KCTC 49039</strain>
    </source>
</reference>
<evidence type="ECO:0000313" key="3">
    <source>
        <dbReference type="EMBL" id="MBD8079209.1"/>
    </source>
</evidence>
<proteinExistence type="predicted"/>
<dbReference type="PANTHER" id="PTHR43317:SF1">
    <property type="entry name" value="THERMOSPERMINE SYNTHASE ACAULIS5"/>
    <property type="match status" value="1"/>
</dbReference>
<dbReference type="Proteomes" id="UP000610846">
    <property type="component" value="Unassembled WGS sequence"/>
</dbReference>
<dbReference type="EMBL" id="JACYHB010000006">
    <property type="protein sequence ID" value="MBD8079209.1"/>
    <property type="molecule type" value="Genomic_DNA"/>
</dbReference>
<gene>
    <name evidence="3" type="ORF">IF651_09110</name>
</gene>
<accession>A0A927IZX4</accession>
<evidence type="ECO:0000313" key="4">
    <source>
        <dbReference type="Proteomes" id="UP000610846"/>
    </source>
</evidence>
<dbReference type="GO" id="GO:0006596">
    <property type="term" value="P:polyamine biosynthetic process"/>
    <property type="evidence" value="ECO:0007669"/>
    <property type="project" value="UniProtKB-KW"/>
</dbReference>
<dbReference type="InterPro" id="IPR029063">
    <property type="entry name" value="SAM-dependent_MTases_sf"/>
</dbReference>
<evidence type="ECO:0000256" key="1">
    <source>
        <dbReference type="ARBA" id="ARBA00023115"/>
    </source>
</evidence>
<dbReference type="NCBIfam" id="NF037959">
    <property type="entry name" value="MFS_SpdSyn"/>
    <property type="match status" value="1"/>
</dbReference>
<dbReference type="Gene3D" id="3.40.50.150">
    <property type="entry name" value="Vaccinia Virus protein VP39"/>
    <property type="match status" value="1"/>
</dbReference>
<dbReference type="PANTHER" id="PTHR43317">
    <property type="entry name" value="THERMOSPERMINE SYNTHASE ACAULIS5"/>
    <property type="match status" value="1"/>
</dbReference>
<evidence type="ECO:0000256" key="2">
    <source>
        <dbReference type="SAM" id="MobiDB-lite"/>
    </source>
</evidence>
<keyword evidence="4" id="KW-1185">Reference proteome</keyword>
<feature type="region of interest" description="Disordered" evidence="2">
    <location>
        <begin position="1"/>
        <end position="58"/>
    </location>
</feature>
<keyword evidence="1" id="KW-0620">Polyamine biosynthesis</keyword>
<reference evidence="3" key="1">
    <citation type="journal article" date="2018" name="Curr. Microbiol.">
        <title>Cellulosimicrobium arenosum sp. nov., Isolated from Marine Sediment Sand.</title>
        <authorList>
            <person name="Oh M."/>
            <person name="Kim J.H."/>
            <person name="Yoon J.H."/>
            <person name="Schumann P."/>
            <person name="Kim W."/>
        </authorList>
    </citation>
    <scope>NUCLEOTIDE SEQUENCE</scope>
    <source>
        <strain evidence="3">KCTC 49039</strain>
    </source>
</reference>
<comment type="caution">
    <text evidence="3">The sequence shown here is derived from an EMBL/GenBank/DDBJ whole genome shotgun (WGS) entry which is preliminary data.</text>
</comment>
<dbReference type="AlphaFoldDB" id="A0A927IZX4"/>